<proteinExistence type="inferred from homology"/>
<keyword evidence="4" id="KW-1185">Reference proteome</keyword>
<dbReference type="FunFam" id="3.40.50.720:FF:000084">
    <property type="entry name" value="Short-chain dehydrogenase reductase"/>
    <property type="match status" value="1"/>
</dbReference>
<dbReference type="Gene3D" id="3.40.50.720">
    <property type="entry name" value="NAD(P)-binding Rossmann-like Domain"/>
    <property type="match status" value="1"/>
</dbReference>
<dbReference type="Proteomes" id="UP000632740">
    <property type="component" value="Unassembled WGS sequence"/>
</dbReference>
<dbReference type="AlphaFoldDB" id="A0A919P405"/>
<evidence type="ECO:0000313" key="4">
    <source>
        <dbReference type="Proteomes" id="UP000632740"/>
    </source>
</evidence>
<comment type="similarity">
    <text evidence="1">Belongs to the short-chain dehydrogenases/reductases (SDR) family.</text>
</comment>
<evidence type="ECO:0000256" key="2">
    <source>
        <dbReference type="ARBA" id="ARBA00023002"/>
    </source>
</evidence>
<dbReference type="PRINTS" id="PR00081">
    <property type="entry name" value="GDHRDH"/>
</dbReference>
<dbReference type="Pfam" id="PF13561">
    <property type="entry name" value="adh_short_C2"/>
    <property type="match status" value="1"/>
</dbReference>
<reference evidence="3" key="1">
    <citation type="submission" date="2021-01" db="EMBL/GenBank/DDBJ databases">
        <title>Whole genome shotgun sequence of Cellulomonas chitinilytica NBRC 110799.</title>
        <authorList>
            <person name="Komaki H."/>
            <person name="Tamura T."/>
        </authorList>
    </citation>
    <scope>NUCLEOTIDE SEQUENCE</scope>
    <source>
        <strain evidence="3">NBRC 110799</strain>
    </source>
</reference>
<gene>
    <name evidence="3" type="primary">fabG_3</name>
    <name evidence="3" type="ORF">Cch01nite_19200</name>
</gene>
<comment type="caution">
    <text evidence="3">The sequence shown here is derived from an EMBL/GenBank/DDBJ whole genome shotgun (WGS) entry which is preliminary data.</text>
</comment>
<name>A0A919P405_9CELL</name>
<evidence type="ECO:0000313" key="3">
    <source>
        <dbReference type="EMBL" id="GIG21196.1"/>
    </source>
</evidence>
<dbReference type="InterPro" id="IPR036291">
    <property type="entry name" value="NAD(P)-bd_dom_sf"/>
</dbReference>
<accession>A0A919P405</accession>
<dbReference type="PANTHER" id="PTHR24321:SF15">
    <property type="entry name" value="OXIDOREDUCTASE UCPA"/>
    <property type="match status" value="1"/>
</dbReference>
<protein>
    <submittedName>
        <fullName evidence="3">3-oxoacyl-ACP reductase</fullName>
    </submittedName>
</protein>
<sequence length="299" mass="30780">MVQDRNWTTRRGLVVVIPIITDSLFPVPGHSWILRRMIAATPPTQVVTGGRLSGKRVVVTGAAQGQGAAAARALHAQGAIVIATDVAPEPAEPLAGASYRRLDVADAAGWRSLADDIRREQGGVDGLVANAGVTWRARLADLDPSDLARVCEVNVTGTLLGIQTVAPLMPPGGSVVVIGSAAALTGHFPIAYTASKWALRGLAKAACLELGPSGIRVNTIHPGYIETAMTASASPAFRDANIAETPLGRTGTSDEIATVVVFLLSDESSFITGAEIPVDGGLTAHGGVKSISDATRMSA</sequence>
<dbReference type="EMBL" id="BONK01000005">
    <property type="protein sequence ID" value="GIG21196.1"/>
    <property type="molecule type" value="Genomic_DNA"/>
</dbReference>
<dbReference type="PRINTS" id="PR00080">
    <property type="entry name" value="SDRFAMILY"/>
</dbReference>
<dbReference type="PANTHER" id="PTHR24321">
    <property type="entry name" value="DEHYDROGENASES, SHORT CHAIN"/>
    <property type="match status" value="1"/>
</dbReference>
<keyword evidence="2" id="KW-0560">Oxidoreductase</keyword>
<dbReference type="SUPFAM" id="SSF51735">
    <property type="entry name" value="NAD(P)-binding Rossmann-fold domains"/>
    <property type="match status" value="1"/>
</dbReference>
<dbReference type="InterPro" id="IPR002347">
    <property type="entry name" value="SDR_fam"/>
</dbReference>
<dbReference type="GO" id="GO:0016491">
    <property type="term" value="F:oxidoreductase activity"/>
    <property type="evidence" value="ECO:0007669"/>
    <property type="project" value="UniProtKB-KW"/>
</dbReference>
<evidence type="ECO:0000256" key="1">
    <source>
        <dbReference type="ARBA" id="ARBA00006484"/>
    </source>
</evidence>
<organism evidence="3 4">
    <name type="scientific">Cellulomonas chitinilytica</name>
    <dbReference type="NCBI Taxonomy" id="398759"/>
    <lineage>
        <taxon>Bacteria</taxon>
        <taxon>Bacillati</taxon>
        <taxon>Actinomycetota</taxon>
        <taxon>Actinomycetes</taxon>
        <taxon>Micrococcales</taxon>
        <taxon>Cellulomonadaceae</taxon>
        <taxon>Cellulomonas</taxon>
    </lineage>
</organism>